<proteinExistence type="predicted"/>
<reference evidence="2" key="1">
    <citation type="submission" date="2025-08" db="UniProtKB">
        <authorList>
            <consortium name="RefSeq"/>
        </authorList>
    </citation>
    <scope>IDENTIFICATION</scope>
</reference>
<dbReference type="RefSeq" id="XP_065650260.1">
    <property type="nucleotide sequence ID" value="XM_065794188.1"/>
</dbReference>
<evidence type="ECO:0000313" key="2">
    <source>
        <dbReference type="RefSeq" id="XP_065650260.1"/>
    </source>
</evidence>
<sequence length="348" mass="40419">MRSTLISVFPLADAPVKLLKFNKKGAYFQYLKDFITSCNLLNNGVTFNSTIGCVKLFLKFVVYLGDTLASNHIYGFKTSFAPNVFRCCCSCLTTNKEMSIVHREDMCRLRTHANHHQYIINLKIVINKKAKLYWSRFYSINYESALLSIATFDIIENRPHDPIRILLERLVSHELCLLLRLHVAEKHIYSLADLKSFFQFPYSYSEARVKPNIFPNTFDTSGLQTSAQILILACIIPLFIGQYSDLHYTNLFNLLEILQLTLSPITTHRIVLDLQSLIERYNKPFALLWPNNLIPKHQFLLHFVGQMHRFGPLKNRFCMTFEAKHNKIKSGRLSCFKNIAKSVCEHRR</sequence>
<accession>A0ABM4BMF7</accession>
<dbReference type="GeneID" id="136078416"/>
<protein>
    <submittedName>
        <fullName evidence="2">Uncharacterized protein LOC136078416</fullName>
    </submittedName>
</protein>
<name>A0ABM4BMF7_HYDVU</name>
<keyword evidence="1" id="KW-1185">Reference proteome</keyword>
<organism evidence="1 2">
    <name type="scientific">Hydra vulgaris</name>
    <name type="common">Hydra</name>
    <name type="synonym">Hydra attenuata</name>
    <dbReference type="NCBI Taxonomy" id="6087"/>
    <lineage>
        <taxon>Eukaryota</taxon>
        <taxon>Metazoa</taxon>
        <taxon>Cnidaria</taxon>
        <taxon>Hydrozoa</taxon>
        <taxon>Hydroidolina</taxon>
        <taxon>Anthoathecata</taxon>
        <taxon>Aplanulata</taxon>
        <taxon>Hydridae</taxon>
        <taxon>Hydra</taxon>
    </lineage>
</organism>
<gene>
    <name evidence="2" type="primary">LOC136078416</name>
</gene>
<dbReference type="Proteomes" id="UP001652625">
    <property type="component" value="Chromosome 03"/>
</dbReference>
<evidence type="ECO:0000313" key="1">
    <source>
        <dbReference type="Proteomes" id="UP001652625"/>
    </source>
</evidence>